<feature type="non-terminal residue" evidence="2">
    <location>
        <position position="1"/>
    </location>
</feature>
<feature type="domain" description="Retroviral polymerase SH3-like" evidence="1">
    <location>
        <begin position="35"/>
        <end position="65"/>
    </location>
</feature>
<name>A0A2P5BVY8_PARAD</name>
<protein>
    <recommendedName>
        <fullName evidence="1">Retroviral polymerase SH3-like domain-containing protein</fullName>
    </recommendedName>
</protein>
<evidence type="ECO:0000313" key="2">
    <source>
        <dbReference type="EMBL" id="PON52942.1"/>
    </source>
</evidence>
<gene>
    <name evidence="2" type="ORF">PanWU01x14_206250</name>
</gene>
<evidence type="ECO:0000313" key="3">
    <source>
        <dbReference type="Proteomes" id="UP000237105"/>
    </source>
</evidence>
<dbReference type="InterPro" id="IPR057670">
    <property type="entry name" value="SH3_retrovirus"/>
</dbReference>
<dbReference type="EMBL" id="JXTB01000213">
    <property type="protein sequence ID" value="PON52942.1"/>
    <property type="molecule type" value="Genomic_DNA"/>
</dbReference>
<dbReference type="Pfam" id="PF25597">
    <property type="entry name" value="SH3_retrovirus"/>
    <property type="match status" value="1"/>
</dbReference>
<dbReference type="AlphaFoldDB" id="A0A2P5BVY8"/>
<dbReference type="Proteomes" id="UP000237105">
    <property type="component" value="Unassembled WGS sequence"/>
</dbReference>
<comment type="caution">
    <text evidence="2">The sequence shown here is derived from an EMBL/GenBank/DDBJ whole genome shotgun (WGS) entry which is preliminary data.</text>
</comment>
<organism evidence="2 3">
    <name type="scientific">Parasponia andersonii</name>
    <name type="common">Sponia andersonii</name>
    <dbReference type="NCBI Taxonomy" id="3476"/>
    <lineage>
        <taxon>Eukaryota</taxon>
        <taxon>Viridiplantae</taxon>
        <taxon>Streptophyta</taxon>
        <taxon>Embryophyta</taxon>
        <taxon>Tracheophyta</taxon>
        <taxon>Spermatophyta</taxon>
        <taxon>Magnoliopsida</taxon>
        <taxon>eudicotyledons</taxon>
        <taxon>Gunneridae</taxon>
        <taxon>Pentapetalae</taxon>
        <taxon>rosids</taxon>
        <taxon>fabids</taxon>
        <taxon>Rosales</taxon>
        <taxon>Cannabaceae</taxon>
        <taxon>Parasponia</taxon>
    </lineage>
</organism>
<proteinExistence type="predicted"/>
<sequence>LLEFLDVCRLSIFIPITKRNLILGLLNMFLLHIHLHKKGYKCYHPTTKRFLVSANVTFVENENYFPNPYLQGEPLFVEDEDLNWYLLDPSPLQCQCHIC</sequence>
<accession>A0A2P5BVY8</accession>
<keyword evidence="3" id="KW-1185">Reference proteome</keyword>
<evidence type="ECO:0000259" key="1">
    <source>
        <dbReference type="Pfam" id="PF25597"/>
    </source>
</evidence>
<reference evidence="3" key="1">
    <citation type="submission" date="2016-06" db="EMBL/GenBank/DDBJ databases">
        <title>Parallel loss of symbiosis genes in relatives of nitrogen-fixing non-legume Parasponia.</title>
        <authorList>
            <person name="Van Velzen R."/>
            <person name="Holmer R."/>
            <person name="Bu F."/>
            <person name="Rutten L."/>
            <person name="Van Zeijl A."/>
            <person name="Liu W."/>
            <person name="Santuari L."/>
            <person name="Cao Q."/>
            <person name="Sharma T."/>
            <person name="Shen D."/>
            <person name="Roswanjaya Y."/>
            <person name="Wardhani T."/>
            <person name="Kalhor M.S."/>
            <person name="Jansen J."/>
            <person name="Van den Hoogen J."/>
            <person name="Gungor B."/>
            <person name="Hartog M."/>
            <person name="Hontelez J."/>
            <person name="Verver J."/>
            <person name="Yang W.-C."/>
            <person name="Schijlen E."/>
            <person name="Repin R."/>
            <person name="Schilthuizen M."/>
            <person name="Schranz E."/>
            <person name="Heidstra R."/>
            <person name="Miyata K."/>
            <person name="Fedorova E."/>
            <person name="Kohlen W."/>
            <person name="Bisseling T."/>
            <person name="Smit S."/>
            <person name="Geurts R."/>
        </authorList>
    </citation>
    <scope>NUCLEOTIDE SEQUENCE [LARGE SCALE GENOMIC DNA]</scope>
    <source>
        <strain evidence="3">cv. WU1-14</strain>
    </source>
</reference>